<dbReference type="PANTHER" id="PTHR46579">
    <property type="entry name" value="F5/8 TYPE C DOMAIN-CONTAINING PROTEIN-RELATED"/>
    <property type="match status" value="1"/>
</dbReference>
<dbReference type="Proteomes" id="UP000694845">
    <property type="component" value="Unplaced"/>
</dbReference>
<accession>A0A8B7Z6H9</accession>
<evidence type="ECO:0000313" key="3">
    <source>
        <dbReference type="RefSeq" id="XP_022101243.1"/>
    </source>
</evidence>
<sequence>MADPSTSNCTRPTRRGRQYRTYLEPEDYDSDAAEVPRSSRHRWKTWKKQDFTSSARRKVEGRVREGTSVLAVHTPSPVQDFQPTLLPESEMLESDDILDAHVPASFSAIIQEDVAPDNCDENDAASSVGFSSSEVDTQASDGDDQSDPSDYGGEEQEGLFSSSEDEEDEMFNIDEILNHPLCDGVETTRAEALLMVMSFVMRYALSTAALVGLLQLINELFGKPVLVATRFLCQKIFKNRLFKFSFHFYCQCCYSLVGTYEGAGQGHIPCPQCDRPCSVQSLSNGNFFVTTNLRSQIKSLFELPDIARNLTYRYTRIKCRQDGIEDIYDGEIYKMMSRPGQPLANEKNFSYSFNSDGTPIFKSSKYSLWPIYLMINELPPRMRRDNLIVAGVWFGKSEPKMNIFLEKFVTEANLLITEGISWKNNGQFVHSELYGISCNVDAPARATMKNTVQFNGYMGCGLCYHPGVSVERTVKYPVDVCDYSERTDDELLHDMMRATDEGHVVRGVKGPTPLINLPHFSIVWGFPVDFMHCVLLGVIRQLTELWIDSPAGSPFYIGSLNNIAYLDSVLKQVKLPSFTPRTQRPISERKFWKASEWYNWLLFLSLPCLLGILPHAYFIHICSLIEAVFLLLQKSVSEADVNRADILLYSFVAHMQLLYGRGSMTFNIHSLTHLPKGVKMCGPLWTHSCFPFETANGKIKALLHGNRGIIMQTLHKFLMIKSLHMFKLVYGISDQKKAFCEQLLLTNKFEPSHVIGEIQLYGVGHMTNLSPQEMAAIQLTDFIIGDEALAFNRMSLRGLLFHTVHYQKSKTRNNTVIFTDRGKFGVLQRIICTSHNECVVLLKEICVAPVNVFSDGACTVSHIKKCVDFSDHIHVVNALGISGSCIIIKVRNSSYVCLPPSYVTM</sequence>
<proteinExistence type="predicted"/>
<feature type="compositionally biased region" description="Polar residues" evidence="1">
    <location>
        <begin position="124"/>
        <end position="140"/>
    </location>
</feature>
<dbReference type="PANTHER" id="PTHR46579:SF1">
    <property type="entry name" value="F5_8 TYPE C DOMAIN-CONTAINING PROTEIN"/>
    <property type="match status" value="1"/>
</dbReference>
<reference evidence="3" key="1">
    <citation type="submission" date="2025-08" db="UniProtKB">
        <authorList>
            <consortium name="RefSeq"/>
        </authorList>
    </citation>
    <scope>IDENTIFICATION</scope>
</reference>
<keyword evidence="2" id="KW-1185">Reference proteome</keyword>
<dbReference type="OrthoDB" id="3263820at2759"/>
<feature type="region of interest" description="Disordered" evidence="1">
    <location>
        <begin position="1"/>
        <end position="21"/>
    </location>
</feature>
<dbReference type="KEGG" id="aplc:110984916"/>
<feature type="region of interest" description="Disordered" evidence="1">
    <location>
        <begin position="117"/>
        <end position="165"/>
    </location>
</feature>
<organism evidence="2 3">
    <name type="scientific">Acanthaster planci</name>
    <name type="common">Crown-of-thorns starfish</name>
    <dbReference type="NCBI Taxonomy" id="133434"/>
    <lineage>
        <taxon>Eukaryota</taxon>
        <taxon>Metazoa</taxon>
        <taxon>Echinodermata</taxon>
        <taxon>Eleutherozoa</taxon>
        <taxon>Asterozoa</taxon>
        <taxon>Asteroidea</taxon>
        <taxon>Valvatacea</taxon>
        <taxon>Valvatida</taxon>
        <taxon>Acanthasteridae</taxon>
        <taxon>Acanthaster</taxon>
    </lineage>
</organism>
<gene>
    <name evidence="3" type="primary">LOC110984916</name>
</gene>
<name>A0A8B7Z6H9_ACAPL</name>
<dbReference type="AlphaFoldDB" id="A0A8B7Z6H9"/>
<protein>
    <submittedName>
        <fullName evidence="3">Uncharacterized protein LOC110984916 isoform X1</fullName>
    </submittedName>
</protein>
<feature type="compositionally biased region" description="Polar residues" evidence="1">
    <location>
        <begin position="1"/>
        <end position="11"/>
    </location>
</feature>
<evidence type="ECO:0000256" key="1">
    <source>
        <dbReference type="SAM" id="MobiDB-lite"/>
    </source>
</evidence>
<evidence type="ECO:0000313" key="2">
    <source>
        <dbReference type="Proteomes" id="UP000694845"/>
    </source>
</evidence>
<dbReference type="GeneID" id="110984916"/>
<dbReference type="RefSeq" id="XP_022101243.1">
    <property type="nucleotide sequence ID" value="XM_022245551.1"/>
</dbReference>
<feature type="compositionally biased region" description="Acidic residues" evidence="1">
    <location>
        <begin position="141"/>
        <end position="165"/>
    </location>
</feature>